<proteinExistence type="predicted"/>
<keyword evidence="2" id="KW-1185">Reference proteome</keyword>
<reference evidence="1 2" key="1">
    <citation type="submission" date="2016-02" db="EMBL/GenBank/DDBJ databases">
        <title>Ulvibacter sp. LPB0005, isolated from Thais luteostoma.</title>
        <authorList>
            <person name="Shin S.-K."/>
            <person name="Yi H."/>
        </authorList>
    </citation>
    <scope>NUCLEOTIDE SEQUENCE [LARGE SCALE GENOMIC DNA]</scope>
    <source>
        <strain evidence="1 2">LPB0005</strain>
    </source>
</reference>
<dbReference type="Proteomes" id="UP000077013">
    <property type="component" value="Unassembled WGS sequence"/>
</dbReference>
<evidence type="ECO:0000313" key="1">
    <source>
        <dbReference type="EMBL" id="OAB80238.1"/>
    </source>
</evidence>
<dbReference type="STRING" id="1763537.ULVI_05745"/>
<dbReference type="GO" id="GO:0032259">
    <property type="term" value="P:methylation"/>
    <property type="evidence" value="ECO:0007669"/>
    <property type="project" value="UniProtKB-KW"/>
</dbReference>
<dbReference type="Pfam" id="PF13489">
    <property type="entry name" value="Methyltransf_23"/>
    <property type="match status" value="1"/>
</dbReference>
<evidence type="ECO:0000313" key="2">
    <source>
        <dbReference type="Proteomes" id="UP000077013"/>
    </source>
</evidence>
<organism evidence="1 2">
    <name type="scientific">Cochleicola gelatinilyticus</name>
    <dbReference type="NCBI Taxonomy" id="1763537"/>
    <lineage>
        <taxon>Bacteria</taxon>
        <taxon>Pseudomonadati</taxon>
        <taxon>Bacteroidota</taxon>
        <taxon>Flavobacteriia</taxon>
        <taxon>Flavobacteriales</taxon>
        <taxon>Flavobacteriaceae</taxon>
        <taxon>Cochleicola</taxon>
    </lineage>
</organism>
<dbReference type="Gene3D" id="3.40.50.150">
    <property type="entry name" value="Vaccinia Virus protein VP39"/>
    <property type="match status" value="1"/>
</dbReference>
<sequence length="277" mass="32254">MHSKLKVKDHLVTGEYFELLYNTEREMLVTSPQPKLTELEKYYNSDAYISHTDEDKGLVSFLYQTVKKYALKKKLKLIQNLNGGNGTLLDIGAGTGDFLKVAKNSNWEIDGIEPNKNARRLANEKGIDLLSTFDSLPKKQYDIITLWHVLEHLPDLDATLQKIEHLVRPGGSVIIAVPNFNSYDAKFYKMYWAAFDVPRHLWHFSRNSMKQLFSKNIKYKKSLPMIFDSFYVSLLSEKHKSNSRFSIRAIFIGLWSNILAWRSKEYSSLIYIFRRVE</sequence>
<keyword evidence="1" id="KW-0808">Transferase</keyword>
<dbReference type="GO" id="GO:0008168">
    <property type="term" value="F:methyltransferase activity"/>
    <property type="evidence" value="ECO:0007669"/>
    <property type="project" value="UniProtKB-KW"/>
</dbReference>
<gene>
    <name evidence="1" type="ORF">ULVI_05745</name>
</gene>
<dbReference type="OrthoDB" id="2370471at2"/>
<comment type="caution">
    <text evidence="1">The sequence shown here is derived from an EMBL/GenBank/DDBJ whole genome shotgun (WGS) entry which is preliminary data.</text>
</comment>
<name>A0A167J1J7_9FLAO</name>
<dbReference type="SUPFAM" id="SSF53335">
    <property type="entry name" value="S-adenosyl-L-methionine-dependent methyltransferases"/>
    <property type="match status" value="1"/>
</dbReference>
<dbReference type="EMBL" id="LRXL01000026">
    <property type="protein sequence ID" value="OAB80238.1"/>
    <property type="molecule type" value="Genomic_DNA"/>
</dbReference>
<protein>
    <submittedName>
        <fullName evidence="1">Methyltransferase</fullName>
    </submittedName>
</protein>
<dbReference type="AlphaFoldDB" id="A0A167J1J7"/>
<dbReference type="CDD" id="cd02440">
    <property type="entry name" value="AdoMet_MTases"/>
    <property type="match status" value="1"/>
</dbReference>
<keyword evidence="1" id="KW-0489">Methyltransferase</keyword>
<accession>A0A167J1J7</accession>
<dbReference type="PANTHER" id="PTHR43861">
    <property type="entry name" value="TRANS-ACONITATE 2-METHYLTRANSFERASE-RELATED"/>
    <property type="match status" value="1"/>
</dbReference>
<dbReference type="InterPro" id="IPR029063">
    <property type="entry name" value="SAM-dependent_MTases_sf"/>
</dbReference>